<dbReference type="EMBL" id="KZ613788">
    <property type="protein sequence ID" value="PMD60767.1"/>
    <property type="molecule type" value="Genomic_DNA"/>
</dbReference>
<dbReference type="InParanoid" id="A0A2J6TCL2"/>
<dbReference type="RefSeq" id="XP_024737671.1">
    <property type="nucleotide sequence ID" value="XM_024880137.1"/>
</dbReference>
<dbReference type="PANTHER" id="PTHR42085">
    <property type="entry name" value="F-BOX DOMAIN-CONTAINING PROTEIN"/>
    <property type="match status" value="1"/>
</dbReference>
<protein>
    <submittedName>
        <fullName evidence="1">Uncharacterized protein</fullName>
    </submittedName>
</protein>
<name>A0A2J6TCL2_9HELO</name>
<accession>A0A2J6TCL2</accession>
<dbReference type="PANTHER" id="PTHR42085:SF8">
    <property type="entry name" value="F-BOX DOMAIN-CONTAINING PROTEIN"/>
    <property type="match status" value="1"/>
</dbReference>
<keyword evidence="2" id="KW-1185">Reference proteome</keyword>
<evidence type="ECO:0000313" key="1">
    <source>
        <dbReference type="EMBL" id="PMD60767.1"/>
    </source>
</evidence>
<dbReference type="InterPro" id="IPR038883">
    <property type="entry name" value="AN11006-like"/>
</dbReference>
<dbReference type="OrthoDB" id="5272396at2759"/>
<proteinExistence type="predicted"/>
<reference evidence="1 2" key="1">
    <citation type="submission" date="2016-04" db="EMBL/GenBank/DDBJ databases">
        <title>A degradative enzymes factory behind the ericoid mycorrhizal symbiosis.</title>
        <authorList>
            <consortium name="DOE Joint Genome Institute"/>
            <person name="Martino E."/>
            <person name="Morin E."/>
            <person name="Grelet G."/>
            <person name="Kuo A."/>
            <person name="Kohler A."/>
            <person name="Daghino S."/>
            <person name="Barry K."/>
            <person name="Choi C."/>
            <person name="Cichocki N."/>
            <person name="Clum A."/>
            <person name="Copeland A."/>
            <person name="Hainaut M."/>
            <person name="Haridas S."/>
            <person name="Labutti K."/>
            <person name="Lindquist E."/>
            <person name="Lipzen A."/>
            <person name="Khouja H.-R."/>
            <person name="Murat C."/>
            <person name="Ohm R."/>
            <person name="Olson A."/>
            <person name="Spatafora J."/>
            <person name="Veneault-Fourrey C."/>
            <person name="Henrissat B."/>
            <person name="Grigoriev I."/>
            <person name="Martin F."/>
            <person name="Perotto S."/>
        </authorList>
    </citation>
    <scope>NUCLEOTIDE SEQUENCE [LARGE SCALE GENOMIC DNA]</scope>
    <source>
        <strain evidence="1 2">E</strain>
    </source>
</reference>
<gene>
    <name evidence="1" type="ORF">K444DRAFT_612450</name>
</gene>
<evidence type="ECO:0000313" key="2">
    <source>
        <dbReference type="Proteomes" id="UP000235371"/>
    </source>
</evidence>
<sequence>MPKPVCRIRWRRGEPLGLIEYTSPTFLDLPREVRDQIYYTVLVSPNPISVCSMHYTWTTRSQDRRFTSIERLTLDPSCPILAPPTLAIISCSRQLAVEARAAFYSLNTFRFAGHEAWQPMYRWLDMIGEGARAHLQNLMVEVLLPKGLIQDRHGSHEFCYHYGLPWQFRRVAFSCDSGKDSREPVDYLSPAIEACFRILGKAGRALTLRLVLSEDFIPGERASV</sequence>
<dbReference type="Proteomes" id="UP000235371">
    <property type="component" value="Unassembled WGS sequence"/>
</dbReference>
<dbReference type="GeneID" id="36588214"/>
<dbReference type="AlphaFoldDB" id="A0A2J6TCL2"/>
<organism evidence="1 2">
    <name type="scientific">Hyaloscypha bicolor E</name>
    <dbReference type="NCBI Taxonomy" id="1095630"/>
    <lineage>
        <taxon>Eukaryota</taxon>
        <taxon>Fungi</taxon>
        <taxon>Dikarya</taxon>
        <taxon>Ascomycota</taxon>
        <taxon>Pezizomycotina</taxon>
        <taxon>Leotiomycetes</taxon>
        <taxon>Helotiales</taxon>
        <taxon>Hyaloscyphaceae</taxon>
        <taxon>Hyaloscypha</taxon>
        <taxon>Hyaloscypha bicolor</taxon>
    </lineage>
</organism>